<feature type="domain" description="Mos1 transposase HTH" evidence="1">
    <location>
        <begin position="3"/>
        <end position="46"/>
    </location>
</feature>
<organism evidence="2 3">
    <name type="scientific">Trichonephila inaurata madagascariensis</name>
    <dbReference type="NCBI Taxonomy" id="2747483"/>
    <lineage>
        <taxon>Eukaryota</taxon>
        <taxon>Metazoa</taxon>
        <taxon>Ecdysozoa</taxon>
        <taxon>Arthropoda</taxon>
        <taxon>Chelicerata</taxon>
        <taxon>Arachnida</taxon>
        <taxon>Araneae</taxon>
        <taxon>Araneomorphae</taxon>
        <taxon>Entelegynae</taxon>
        <taxon>Araneoidea</taxon>
        <taxon>Nephilidae</taxon>
        <taxon>Trichonephila</taxon>
        <taxon>Trichonephila inaurata</taxon>
    </lineage>
</organism>
<accession>A0A8X6YQJ5</accession>
<dbReference type="Proteomes" id="UP000886998">
    <property type="component" value="Unassembled WGS sequence"/>
</dbReference>
<sequence>MIHFRHLLFAFDQGSKAAREIFNVDGDSAVAERTAPDWFVKFINGKRTGRENGIVPHCNTEASSLDGKEGESVDSVCFQWQQELASYNIYQLTCSSPATHER</sequence>
<dbReference type="AlphaFoldDB" id="A0A8X6YQJ5"/>
<gene>
    <name evidence="2" type="ORF">TNIN_281721</name>
</gene>
<name>A0A8X6YQJ5_9ARAC</name>
<proteinExistence type="predicted"/>
<reference evidence="2" key="1">
    <citation type="submission" date="2020-08" db="EMBL/GenBank/DDBJ databases">
        <title>Multicomponent nature underlies the extraordinary mechanical properties of spider dragline silk.</title>
        <authorList>
            <person name="Kono N."/>
            <person name="Nakamura H."/>
            <person name="Mori M."/>
            <person name="Yoshida Y."/>
            <person name="Ohtoshi R."/>
            <person name="Malay A.D."/>
            <person name="Moran D.A.P."/>
            <person name="Tomita M."/>
            <person name="Numata K."/>
            <person name="Arakawa K."/>
        </authorList>
    </citation>
    <scope>NUCLEOTIDE SEQUENCE</scope>
</reference>
<keyword evidence="3" id="KW-1185">Reference proteome</keyword>
<comment type="caution">
    <text evidence="2">The sequence shown here is derived from an EMBL/GenBank/DDBJ whole genome shotgun (WGS) entry which is preliminary data.</text>
</comment>
<dbReference type="InterPro" id="IPR041426">
    <property type="entry name" value="Mos1_HTH"/>
</dbReference>
<dbReference type="EMBL" id="BMAV01021214">
    <property type="protein sequence ID" value="GFY75195.1"/>
    <property type="molecule type" value="Genomic_DNA"/>
</dbReference>
<evidence type="ECO:0000259" key="1">
    <source>
        <dbReference type="Pfam" id="PF17906"/>
    </source>
</evidence>
<evidence type="ECO:0000313" key="3">
    <source>
        <dbReference type="Proteomes" id="UP000886998"/>
    </source>
</evidence>
<protein>
    <recommendedName>
        <fullName evidence="1">Mos1 transposase HTH domain-containing protein</fullName>
    </recommendedName>
</protein>
<dbReference type="OrthoDB" id="6431778at2759"/>
<evidence type="ECO:0000313" key="2">
    <source>
        <dbReference type="EMBL" id="GFY75195.1"/>
    </source>
</evidence>
<dbReference type="Pfam" id="PF17906">
    <property type="entry name" value="HTH_48"/>
    <property type="match status" value="1"/>
</dbReference>